<keyword evidence="2" id="KW-1185">Reference proteome</keyword>
<evidence type="ECO:0000313" key="1">
    <source>
        <dbReference type="EMBL" id="SFT01282.1"/>
    </source>
</evidence>
<sequence length="64" mass="7622">MSRIKQFKCFSVKLLLYFLKQPFIFTANSHLFAYFLLNTQPIIQSLTFLAHKKAAQWLLLYHSI</sequence>
<reference evidence="2" key="1">
    <citation type="submission" date="2016-10" db="EMBL/GenBank/DDBJ databases">
        <authorList>
            <person name="Varghese N."/>
            <person name="Submissions S."/>
        </authorList>
    </citation>
    <scope>NUCLEOTIDE SEQUENCE [LARGE SCALE GENOMIC DNA]</scope>
    <source>
        <strain evidence="2">ANC 5076</strain>
    </source>
</reference>
<dbReference type="EMBL" id="FOZU01000016">
    <property type="protein sequence ID" value="SFT01282.1"/>
    <property type="molecule type" value="Genomic_DNA"/>
</dbReference>
<dbReference type="Proteomes" id="UP000182827">
    <property type="component" value="Unassembled WGS sequence"/>
</dbReference>
<accession>A0A1I6UIL4</accession>
<proteinExistence type="predicted"/>
<gene>
    <name evidence="1" type="ORF">SAMN05444586_101656</name>
</gene>
<protein>
    <submittedName>
        <fullName evidence="1">Uncharacterized protein</fullName>
    </submittedName>
</protein>
<name>A0A1I6UIL4_9GAMM</name>
<dbReference type="AlphaFoldDB" id="A0A1I6UIL4"/>
<organism evidence="1 2">
    <name type="scientific">Acinetobacter bohemicus</name>
    <dbReference type="NCBI Taxonomy" id="1435036"/>
    <lineage>
        <taxon>Bacteria</taxon>
        <taxon>Pseudomonadati</taxon>
        <taxon>Pseudomonadota</taxon>
        <taxon>Gammaproteobacteria</taxon>
        <taxon>Moraxellales</taxon>
        <taxon>Moraxellaceae</taxon>
        <taxon>Acinetobacter</taxon>
    </lineage>
</organism>
<evidence type="ECO:0000313" key="2">
    <source>
        <dbReference type="Proteomes" id="UP000182827"/>
    </source>
</evidence>